<dbReference type="CDD" id="cd16627">
    <property type="entry name" value="RING-HC_RBR_parkin"/>
    <property type="match status" value="1"/>
</dbReference>
<dbReference type="InterPro" id="IPR000626">
    <property type="entry name" value="Ubiquitin-like_dom"/>
</dbReference>
<evidence type="ECO:0000259" key="21">
    <source>
        <dbReference type="PROSITE" id="PS51873"/>
    </source>
</evidence>
<feature type="domain" description="Ubiquitin-like" evidence="20">
    <location>
        <begin position="37"/>
        <end position="114"/>
    </location>
</feature>
<keyword evidence="11" id="KW-0863">Zinc-finger</keyword>
<dbReference type="VEuPathDB" id="VectorBase:LDEU000583"/>
<dbReference type="InterPro" id="IPR054694">
    <property type="entry name" value="Parkin-like_IBR"/>
</dbReference>
<keyword evidence="23" id="KW-1185">Reference proteome</keyword>
<keyword evidence="13" id="KW-0862">Zinc</keyword>
<dbReference type="InterPro" id="IPR041565">
    <property type="entry name" value="Parkin_Znf-RING"/>
</dbReference>
<gene>
    <name evidence="22" type="ORF">B4U80_06998</name>
</gene>
<dbReference type="Pfam" id="PF17978">
    <property type="entry name" value="zf-RING_14"/>
    <property type="match status" value="1"/>
</dbReference>
<keyword evidence="8" id="KW-0808">Transferase</keyword>
<keyword evidence="14" id="KW-0832">Ubl conjugation</keyword>
<dbReference type="GO" id="GO:0016567">
    <property type="term" value="P:protein ubiquitination"/>
    <property type="evidence" value="ECO:0007669"/>
    <property type="project" value="UniProtKB-UniPathway"/>
</dbReference>
<keyword evidence="7" id="KW-0597">Phosphoprotein</keyword>
<proteinExistence type="inferred from homology"/>
<dbReference type="Pfam" id="PF00240">
    <property type="entry name" value="ubiquitin"/>
    <property type="match status" value="1"/>
</dbReference>
<dbReference type="GO" id="GO:0005829">
    <property type="term" value="C:cytosol"/>
    <property type="evidence" value="ECO:0007669"/>
    <property type="project" value="UniProtKB-SubCell"/>
</dbReference>
<evidence type="ECO:0000256" key="12">
    <source>
        <dbReference type="ARBA" id="ARBA00022786"/>
    </source>
</evidence>
<evidence type="ECO:0000313" key="23">
    <source>
        <dbReference type="Proteomes" id="UP000288716"/>
    </source>
</evidence>
<evidence type="ECO:0000256" key="3">
    <source>
        <dbReference type="ARBA" id="ARBA00004514"/>
    </source>
</evidence>
<dbReference type="InterPro" id="IPR047535">
    <property type="entry name" value="RING-HC_RBR_parkin"/>
</dbReference>
<organism evidence="22 23">
    <name type="scientific">Leptotrombidium deliense</name>
    <dbReference type="NCBI Taxonomy" id="299467"/>
    <lineage>
        <taxon>Eukaryota</taxon>
        <taxon>Metazoa</taxon>
        <taxon>Ecdysozoa</taxon>
        <taxon>Arthropoda</taxon>
        <taxon>Chelicerata</taxon>
        <taxon>Arachnida</taxon>
        <taxon>Acari</taxon>
        <taxon>Acariformes</taxon>
        <taxon>Trombidiformes</taxon>
        <taxon>Prostigmata</taxon>
        <taxon>Anystina</taxon>
        <taxon>Parasitengona</taxon>
        <taxon>Trombiculoidea</taxon>
        <taxon>Trombiculidae</taxon>
        <taxon>Leptotrombidium</taxon>
    </lineage>
</organism>
<keyword evidence="9" id="KW-0479">Metal-binding</keyword>
<keyword evidence="6" id="KW-0963">Cytoplasm</keyword>
<dbReference type="GO" id="GO:0009893">
    <property type="term" value="P:positive regulation of metabolic process"/>
    <property type="evidence" value="ECO:0007669"/>
    <property type="project" value="UniProtKB-ARBA"/>
</dbReference>
<keyword evidence="15" id="KW-0072">Autophagy</keyword>
<reference evidence="22 23" key="1">
    <citation type="journal article" date="2018" name="Gigascience">
        <title>Genomes of trombidid mites reveal novel predicted allergens and laterally-transferred genes associated with secondary metabolism.</title>
        <authorList>
            <person name="Dong X."/>
            <person name="Chaisiri K."/>
            <person name="Xia D."/>
            <person name="Armstrong S.D."/>
            <person name="Fang Y."/>
            <person name="Donnelly M.J."/>
            <person name="Kadowaki T."/>
            <person name="McGarry J.W."/>
            <person name="Darby A.C."/>
            <person name="Makepeace B.L."/>
        </authorList>
    </citation>
    <scope>NUCLEOTIDE SEQUENCE [LARGE SCALE GENOMIC DNA]</scope>
    <source>
        <strain evidence="22">UoL-UT</strain>
    </source>
</reference>
<dbReference type="UniPathway" id="UPA00143"/>
<dbReference type="Proteomes" id="UP000288716">
    <property type="component" value="Unassembled WGS sequence"/>
</dbReference>
<comment type="pathway">
    <text evidence="4">Protein modification; protein ubiquitination.</text>
</comment>
<feature type="domain" description="RING-type" evidence="21">
    <location>
        <begin position="255"/>
        <end position="491"/>
    </location>
</feature>
<evidence type="ECO:0000256" key="10">
    <source>
        <dbReference type="ARBA" id="ARBA00022737"/>
    </source>
</evidence>
<dbReference type="InterPro" id="IPR029071">
    <property type="entry name" value="Ubiquitin-like_domsf"/>
</dbReference>
<evidence type="ECO:0000256" key="6">
    <source>
        <dbReference type="ARBA" id="ARBA00022490"/>
    </source>
</evidence>
<accession>A0A443SVA6</accession>
<comment type="catalytic activity">
    <reaction evidence="1">
        <text>[E2 ubiquitin-conjugating enzyme]-S-ubiquitinyl-L-cysteine + [acceptor protein]-L-lysine = [E2 ubiquitin-conjugating enzyme]-L-cysteine + [acceptor protein]-N(6)-ubiquitinyl-L-lysine.</text>
        <dbReference type="EC" id="2.3.2.31"/>
    </reaction>
</comment>
<dbReference type="SUPFAM" id="SSF57850">
    <property type="entry name" value="RING/U-box"/>
    <property type="match status" value="2"/>
</dbReference>
<name>A0A443SVA6_9ACAR</name>
<dbReference type="FunFam" id="1.20.120.1750:FF:000009">
    <property type="entry name" value="E3 ubiquitin-protein ligase parkin"/>
    <property type="match status" value="1"/>
</dbReference>
<keyword evidence="10" id="KW-0677">Repeat</keyword>
<dbReference type="Pfam" id="PF22605">
    <property type="entry name" value="IBR_2"/>
    <property type="match status" value="1"/>
</dbReference>
<dbReference type="EC" id="2.3.2.31" evidence="5"/>
<dbReference type="SUPFAM" id="SSF54236">
    <property type="entry name" value="Ubiquitin-like"/>
    <property type="match status" value="1"/>
</dbReference>
<dbReference type="InterPro" id="IPR002867">
    <property type="entry name" value="IBR_dom"/>
</dbReference>
<dbReference type="SMART" id="SM00647">
    <property type="entry name" value="IBR"/>
    <property type="match status" value="2"/>
</dbReference>
<dbReference type="InterPro" id="IPR047536">
    <property type="entry name" value="Rcat_RBR_parkin"/>
</dbReference>
<evidence type="ECO:0000256" key="13">
    <source>
        <dbReference type="ARBA" id="ARBA00022833"/>
    </source>
</evidence>
<keyword evidence="16" id="KW-0496">Mitochondrion</keyword>
<dbReference type="PANTHER" id="PTHR11685">
    <property type="entry name" value="RBR FAMILY RING FINGER AND IBR DOMAIN-CONTAINING"/>
    <property type="match status" value="1"/>
</dbReference>
<evidence type="ECO:0000256" key="11">
    <source>
        <dbReference type="ARBA" id="ARBA00022771"/>
    </source>
</evidence>
<dbReference type="Pfam" id="PF17976">
    <property type="entry name" value="zf-RING_12"/>
    <property type="match status" value="1"/>
</dbReference>
<dbReference type="PROSITE" id="PS51873">
    <property type="entry name" value="TRIAD"/>
    <property type="match status" value="1"/>
</dbReference>
<evidence type="ECO:0000256" key="18">
    <source>
        <dbReference type="ARBA" id="ARBA00029536"/>
    </source>
</evidence>
<evidence type="ECO:0000259" key="20">
    <source>
        <dbReference type="PROSITE" id="PS50053"/>
    </source>
</evidence>
<evidence type="ECO:0000256" key="4">
    <source>
        <dbReference type="ARBA" id="ARBA00004906"/>
    </source>
</evidence>
<dbReference type="SMART" id="SM00213">
    <property type="entry name" value="UBQ"/>
    <property type="match status" value="1"/>
</dbReference>
<evidence type="ECO:0000256" key="17">
    <source>
        <dbReference type="ARBA" id="ARBA00029442"/>
    </source>
</evidence>
<dbReference type="STRING" id="299467.A0A443SVA6"/>
<evidence type="ECO:0000256" key="9">
    <source>
        <dbReference type="ARBA" id="ARBA00022723"/>
    </source>
</evidence>
<evidence type="ECO:0000256" key="19">
    <source>
        <dbReference type="PIRSR" id="PIRSR037880-1"/>
    </source>
</evidence>
<dbReference type="OrthoDB" id="1431934at2759"/>
<dbReference type="GO" id="GO:0005739">
    <property type="term" value="C:mitochondrion"/>
    <property type="evidence" value="ECO:0007669"/>
    <property type="project" value="UniProtKB-SubCell"/>
</dbReference>
<dbReference type="Gene3D" id="2.20.25.20">
    <property type="match status" value="1"/>
</dbReference>
<dbReference type="GO" id="GO:0061630">
    <property type="term" value="F:ubiquitin protein ligase activity"/>
    <property type="evidence" value="ECO:0007669"/>
    <property type="project" value="UniProtKB-EC"/>
</dbReference>
<dbReference type="Gene3D" id="1.20.120.1750">
    <property type="match status" value="1"/>
</dbReference>
<dbReference type="PROSITE" id="PS50053">
    <property type="entry name" value="UBIQUITIN_2"/>
    <property type="match status" value="1"/>
</dbReference>
<dbReference type="CDD" id="cd21382">
    <property type="entry name" value="RING0_parkin"/>
    <property type="match status" value="1"/>
</dbReference>
<feature type="active site" evidence="19">
    <location>
        <position position="458"/>
    </location>
</feature>
<keyword evidence="12" id="KW-0833">Ubl conjugation pathway</keyword>
<evidence type="ECO:0000256" key="15">
    <source>
        <dbReference type="ARBA" id="ARBA00023006"/>
    </source>
</evidence>
<dbReference type="PIRSF" id="PIRSF037880">
    <property type="entry name" value="Parkin"/>
    <property type="match status" value="1"/>
</dbReference>
<dbReference type="EMBL" id="NCKV01000158">
    <property type="protein sequence ID" value="RWS31455.1"/>
    <property type="molecule type" value="Genomic_DNA"/>
</dbReference>
<evidence type="ECO:0000256" key="2">
    <source>
        <dbReference type="ARBA" id="ARBA00004173"/>
    </source>
</evidence>
<dbReference type="PRINTS" id="PR01475">
    <property type="entry name" value="PARKIN"/>
</dbReference>
<dbReference type="Gene3D" id="3.10.20.90">
    <property type="entry name" value="Phosphatidylinositol 3-kinase Catalytic Subunit, Chain A, domain 1"/>
    <property type="match status" value="1"/>
</dbReference>
<sequence>MASELFTAVIGAIWRFFALFFEKIDGHNNAALEENMIAVNIKYASNRDSICLRLNTEWSVADVKRKLVCEINKQRHESKLKEEELAIIFAGKELNDNVTIKDCDLGNNSVIHAVKIKQKNCTASSSNTLSEAVVNLSLVDHHSGNERQKNSEAKPVSNTKDSKSHFFVYCSSCKNIKSGKLRVRCSKCKENSLVVSRDPKCWEDVLTPGKIKGKCHNGFCDGSIAEFYFKCGSSGHLSKSNESAVVLYSLRYNNKEIPCLACTDINDVVLIFSCNHKHVICFQCFKLYCLSKLNDRQFFIDPNIGYTLPCPVGCEDSLIKETHHFRIMGEEAYNKYQRFAAEECLLQSGGVLCPQPNCGAGIFLEFDDDIDPDLCNRVVCSTCNYAFCRICSQGYHIGDCAKDELLSLDSKPNIFSTNINSESANNSKWENELSLKTIKGTTKPCPKCRTPVERDGGCMHMRCTRAGCGFEWCWICQTEWTRNCMADHWFN</sequence>
<comment type="caution">
    <text evidence="22">The sequence shown here is derived from an EMBL/GenBank/DDBJ whole genome shotgun (WGS) entry which is preliminary data.</text>
</comment>
<evidence type="ECO:0000256" key="5">
    <source>
        <dbReference type="ARBA" id="ARBA00012251"/>
    </source>
</evidence>
<dbReference type="InterPro" id="IPR047534">
    <property type="entry name" value="BRcat_RBR_parkin"/>
</dbReference>
<evidence type="ECO:0000256" key="7">
    <source>
        <dbReference type="ARBA" id="ARBA00022553"/>
    </source>
</evidence>
<dbReference type="InterPro" id="IPR031127">
    <property type="entry name" value="E3_UB_ligase_RBR"/>
</dbReference>
<protein>
    <recommendedName>
        <fullName evidence="18">E3 ubiquitin-protein ligase parkin</fullName>
        <ecNumber evidence="5">2.3.2.31</ecNumber>
    </recommendedName>
</protein>
<dbReference type="AlphaFoldDB" id="A0A443SVA6"/>
<dbReference type="GO" id="GO:0008270">
    <property type="term" value="F:zinc ion binding"/>
    <property type="evidence" value="ECO:0007669"/>
    <property type="project" value="UniProtKB-KW"/>
</dbReference>
<evidence type="ECO:0000256" key="14">
    <source>
        <dbReference type="ARBA" id="ARBA00022843"/>
    </source>
</evidence>
<dbReference type="CDD" id="cd20340">
    <property type="entry name" value="BRcat_RBR_parkin"/>
    <property type="match status" value="1"/>
</dbReference>
<evidence type="ECO:0000256" key="8">
    <source>
        <dbReference type="ARBA" id="ARBA00022679"/>
    </source>
</evidence>
<comment type="similarity">
    <text evidence="17">Belongs to the RBR family. Parkin subfamily.</text>
</comment>
<dbReference type="InterPro" id="IPR044066">
    <property type="entry name" value="TRIAD_supradom"/>
</dbReference>
<dbReference type="InterPro" id="IPR003977">
    <property type="entry name" value="Parkin"/>
</dbReference>
<dbReference type="InterPro" id="IPR041170">
    <property type="entry name" value="Znf-RING_14"/>
</dbReference>
<dbReference type="GO" id="GO:0006914">
    <property type="term" value="P:autophagy"/>
    <property type="evidence" value="ECO:0007669"/>
    <property type="project" value="UniProtKB-KW"/>
</dbReference>
<dbReference type="CDD" id="cd20357">
    <property type="entry name" value="Rcat_RBR_parkin"/>
    <property type="match status" value="1"/>
</dbReference>
<evidence type="ECO:0000256" key="16">
    <source>
        <dbReference type="ARBA" id="ARBA00023128"/>
    </source>
</evidence>
<evidence type="ECO:0000313" key="22">
    <source>
        <dbReference type="EMBL" id="RWS31455.1"/>
    </source>
</evidence>
<comment type="subcellular location">
    <subcellularLocation>
        <location evidence="3">Cytoplasm</location>
        <location evidence="3">Cytosol</location>
    </subcellularLocation>
    <subcellularLocation>
        <location evidence="2">Mitochondrion</location>
    </subcellularLocation>
</comment>
<evidence type="ECO:0000256" key="1">
    <source>
        <dbReference type="ARBA" id="ARBA00001798"/>
    </source>
</evidence>